<evidence type="ECO:0000259" key="5">
    <source>
        <dbReference type="Pfam" id="PF00389"/>
    </source>
</evidence>
<dbReference type="InterPro" id="IPR006139">
    <property type="entry name" value="D-isomer_2_OHA_DH_cat_dom"/>
</dbReference>
<name>A0ABV9FE80_9BACL</name>
<dbReference type="Proteomes" id="UP001596028">
    <property type="component" value="Unassembled WGS sequence"/>
</dbReference>
<evidence type="ECO:0000256" key="4">
    <source>
        <dbReference type="RuleBase" id="RU003719"/>
    </source>
</evidence>
<dbReference type="SUPFAM" id="SSF52283">
    <property type="entry name" value="Formate/glycerate dehydrogenase catalytic domain-like"/>
    <property type="match status" value="1"/>
</dbReference>
<organism evidence="7 8">
    <name type="scientific">Cohnella hongkongensis</name>
    <dbReference type="NCBI Taxonomy" id="178337"/>
    <lineage>
        <taxon>Bacteria</taxon>
        <taxon>Bacillati</taxon>
        <taxon>Bacillota</taxon>
        <taxon>Bacilli</taxon>
        <taxon>Bacillales</taxon>
        <taxon>Paenibacillaceae</taxon>
        <taxon>Cohnella</taxon>
    </lineage>
</organism>
<dbReference type="EMBL" id="JBHSEP010000013">
    <property type="protein sequence ID" value="MFC4600012.1"/>
    <property type="molecule type" value="Genomic_DNA"/>
</dbReference>
<dbReference type="InterPro" id="IPR036291">
    <property type="entry name" value="NAD(P)-bd_dom_sf"/>
</dbReference>
<comment type="caution">
    <text evidence="7">The sequence shown here is derived from an EMBL/GenBank/DDBJ whole genome shotgun (WGS) entry which is preliminary data.</text>
</comment>
<keyword evidence="2 4" id="KW-0560">Oxidoreductase</keyword>
<dbReference type="Pfam" id="PF00389">
    <property type="entry name" value="2-Hacid_dh"/>
    <property type="match status" value="1"/>
</dbReference>
<dbReference type="Pfam" id="PF02826">
    <property type="entry name" value="2-Hacid_dh_C"/>
    <property type="match status" value="1"/>
</dbReference>
<dbReference type="PANTHER" id="PTHR43333">
    <property type="entry name" value="2-HACID_DH_C DOMAIN-CONTAINING PROTEIN"/>
    <property type="match status" value="1"/>
</dbReference>
<reference evidence="8" key="1">
    <citation type="journal article" date="2019" name="Int. J. Syst. Evol. Microbiol.">
        <title>The Global Catalogue of Microorganisms (GCM) 10K type strain sequencing project: providing services to taxonomists for standard genome sequencing and annotation.</title>
        <authorList>
            <consortium name="The Broad Institute Genomics Platform"/>
            <consortium name="The Broad Institute Genome Sequencing Center for Infectious Disease"/>
            <person name="Wu L."/>
            <person name="Ma J."/>
        </authorList>
    </citation>
    <scope>NUCLEOTIDE SEQUENCE [LARGE SCALE GENOMIC DNA]</scope>
    <source>
        <strain evidence="8">CCUG 49571</strain>
    </source>
</reference>
<dbReference type="PANTHER" id="PTHR43333:SF1">
    <property type="entry name" value="D-ISOMER SPECIFIC 2-HYDROXYACID DEHYDROGENASE NAD-BINDING DOMAIN-CONTAINING PROTEIN"/>
    <property type="match status" value="1"/>
</dbReference>
<evidence type="ECO:0000256" key="2">
    <source>
        <dbReference type="ARBA" id="ARBA00023002"/>
    </source>
</evidence>
<sequence>MSTLLLLFPLKPEQIEQIRRIIPDWTLVSEQSSPITDEQYRSAEVVLGWNAAMEEAVASANRLKWVQTSSAGVDKLPLDALRERGVALTSASGIHPVSMAETLFAMLLAFSRNLHHAIRQQSRKEWRVSDRYYQLSGRTIGIIGVGAIGTEMARLARAFGMKTLGVRKSARPVPEIDEMFGMDRLSDVLSRSDMVVNVLPYTDETHHLFNAKTLAAMKPKALFFNFGRGASVDTPALVSALESGAIGGAGLDVFETEPLPEDHPLWTMDNVILTPHIGGWTDQYKARVTEIFLDNLTSYLRSGKPERNVVDLNRNY</sequence>
<keyword evidence="8" id="KW-1185">Reference proteome</keyword>
<keyword evidence="3" id="KW-0520">NAD</keyword>
<evidence type="ECO:0000256" key="1">
    <source>
        <dbReference type="ARBA" id="ARBA00005854"/>
    </source>
</evidence>
<evidence type="ECO:0000313" key="7">
    <source>
        <dbReference type="EMBL" id="MFC4600012.1"/>
    </source>
</evidence>
<dbReference type="SUPFAM" id="SSF51735">
    <property type="entry name" value="NAD(P)-binding Rossmann-fold domains"/>
    <property type="match status" value="1"/>
</dbReference>
<dbReference type="CDD" id="cd05300">
    <property type="entry name" value="2-Hacid_dh_1"/>
    <property type="match status" value="1"/>
</dbReference>
<evidence type="ECO:0000313" key="8">
    <source>
        <dbReference type="Proteomes" id="UP001596028"/>
    </source>
</evidence>
<gene>
    <name evidence="7" type="ORF">ACFO3S_17325</name>
</gene>
<feature type="domain" description="D-isomer specific 2-hydroxyacid dehydrogenase NAD-binding" evidence="6">
    <location>
        <begin position="104"/>
        <end position="278"/>
    </location>
</feature>
<dbReference type="Gene3D" id="3.40.50.720">
    <property type="entry name" value="NAD(P)-binding Rossmann-like Domain"/>
    <property type="match status" value="2"/>
</dbReference>
<dbReference type="InterPro" id="IPR006140">
    <property type="entry name" value="D-isomer_DH_NAD-bd"/>
</dbReference>
<evidence type="ECO:0000256" key="3">
    <source>
        <dbReference type="ARBA" id="ARBA00023027"/>
    </source>
</evidence>
<dbReference type="RefSeq" id="WP_378098742.1">
    <property type="nucleotide sequence ID" value="NZ_JBHSEP010000013.1"/>
</dbReference>
<comment type="similarity">
    <text evidence="1 4">Belongs to the D-isomer specific 2-hydroxyacid dehydrogenase family.</text>
</comment>
<feature type="domain" description="D-isomer specific 2-hydroxyacid dehydrogenase catalytic" evidence="5">
    <location>
        <begin position="9"/>
        <end position="309"/>
    </location>
</feature>
<proteinExistence type="inferred from homology"/>
<accession>A0ABV9FE80</accession>
<evidence type="ECO:0000259" key="6">
    <source>
        <dbReference type="Pfam" id="PF02826"/>
    </source>
</evidence>
<protein>
    <submittedName>
        <fullName evidence="7">D-2-hydroxyacid dehydrogenase</fullName>
    </submittedName>
</protein>